<proteinExistence type="predicted"/>
<organism evidence="1 2">
    <name type="scientific">Ruminococcus flavefaciens</name>
    <dbReference type="NCBI Taxonomy" id="1265"/>
    <lineage>
        <taxon>Bacteria</taxon>
        <taxon>Bacillati</taxon>
        <taxon>Bacillota</taxon>
        <taxon>Clostridia</taxon>
        <taxon>Eubacteriales</taxon>
        <taxon>Oscillospiraceae</taxon>
        <taxon>Ruminococcus</taxon>
    </lineage>
</organism>
<protein>
    <submittedName>
        <fullName evidence="1">Uncharacterized protein</fullName>
    </submittedName>
</protein>
<dbReference type="RefSeq" id="WP_074714641.1">
    <property type="nucleotide sequence ID" value="NZ_FNWV01000002.1"/>
</dbReference>
<accession>A0A1H6IID2</accession>
<gene>
    <name evidence="1" type="ORF">SAMN02910265_00857</name>
</gene>
<dbReference type="Proteomes" id="UP000183190">
    <property type="component" value="Unassembled WGS sequence"/>
</dbReference>
<reference evidence="1 2" key="1">
    <citation type="submission" date="2016-10" db="EMBL/GenBank/DDBJ databases">
        <authorList>
            <person name="de Groot N.N."/>
        </authorList>
    </citation>
    <scope>NUCLEOTIDE SEQUENCE [LARGE SCALE GENOMIC DNA]</scope>
    <source>
        <strain evidence="1 2">YAD2003</strain>
    </source>
</reference>
<dbReference type="AlphaFoldDB" id="A0A1H6IID2"/>
<evidence type="ECO:0000313" key="2">
    <source>
        <dbReference type="Proteomes" id="UP000183190"/>
    </source>
</evidence>
<evidence type="ECO:0000313" key="1">
    <source>
        <dbReference type="EMBL" id="SEH46983.1"/>
    </source>
</evidence>
<sequence length="73" mass="8522">MCIEMFGNIHKPYDQPTPELTDWDKQKASARGMQKTVRGQKEIENLMHEDEKKLIAECLVTLKRVEKIIHELG</sequence>
<dbReference type="OrthoDB" id="1824562at2"/>
<dbReference type="EMBL" id="FNWV01000002">
    <property type="protein sequence ID" value="SEH46983.1"/>
    <property type="molecule type" value="Genomic_DNA"/>
</dbReference>
<name>A0A1H6IID2_RUMFL</name>